<protein>
    <recommendedName>
        <fullName evidence="19">Metalloreductase STEAP2</fullName>
    </recommendedName>
</protein>
<feature type="transmembrane region" description="Helical" evidence="14">
    <location>
        <begin position="255"/>
        <end position="278"/>
    </location>
</feature>
<dbReference type="AlphaFoldDB" id="A0AAN9APY6"/>
<keyword evidence="10" id="KW-0186">Copper</keyword>
<evidence type="ECO:0000256" key="14">
    <source>
        <dbReference type="SAM" id="Phobius"/>
    </source>
</evidence>
<evidence type="ECO:0008006" key="19">
    <source>
        <dbReference type="Google" id="ProtNLM"/>
    </source>
</evidence>
<comment type="caution">
    <text evidence="17">The sequence shown here is derived from an EMBL/GenBank/DDBJ whole genome shotgun (WGS) entry which is preliminary data.</text>
</comment>
<evidence type="ECO:0000256" key="11">
    <source>
        <dbReference type="ARBA" id="ARBA00023136"/>
    </source>
</evidence>
<feature type="domain" description="Ferric oxidoreductase" evidence="15">
    <location>
        <begin position="254"/>
        <end position="405"/>
    </location>
</feature>
<evidence type="ECO:0000256" key="2">
    <source>
        <dbReference type="ARBA" id="ARBA00001974"/>
    </source>
</evidence>
<comment type="cofactor">
    <cofactor evidence="1">
        <name>heme b</name>
        <dbReference type="ChEBI" id="CHEBI:60344"/>
    </cofactor>
</comment>
<name>A0AAN9APY6_9CAEN</name>
<evidence type="ECO:0000256" key="9">
    <source>
        <dbReference type="ARBA" id="ARBA00023002"/>
    </source>
</evidence>
<dbReference type="InterPro" id="IPR051267">
    <property type="entry name" value="STEAP_metalloreductase"/>
</dbReference>
<sequence>MENSAPSKATPRDVGIVGTGQYASAFANRLLTAGYSVTLGSRRPEHPHPFLFGDPEKLAIDEIRVTSLEDCVRGNDVIIVALHVDHFESTFTPEMGRLCRGKVLIDVSNRGSSGSEKNARTKPTSNAQLLASLVPEARVVKAFNSISAYVMENDVTAGGTRAVPVAGDDILARATVCALARDMGFEPQENGSLANAWRMEEAVLRAFPEWTLATVVALVVFVFWFLFAVSRFYLASSNIKWDQLPLKILNKVFGATSLTLLSLTYFPSTFATLFQVAYGTKYRGFPGWLDTWLKSRKQLGLLAYFLICFHVVISTLILSPTYMRSWFPAIGAIVRIPANMTGNVVVPLEPAWMTWIGELSLLVGIAAFALMSLLAVTSLPSVARSLNWAEWRLIHSRLGYVMLTLAMTHVYVMGVPKWMKTGFPLVFFQVKFLSIVLPSVVIFCKLILLLPCVDGYVDRIRKGWERKKPAGKQDLTGV</sequence>
<feature type="domain" description="Pyrroline-5-carboxylate reductase catalytic N-terminal" evidence="16">
    <location>
        <begin position="14"/>
        <end position="109"/>
    </location>
</feature>
<evidence type="ECO:0000256" key="6">
    <source>
        <dbReference type="ARBA" id="ARBA00022692"/>
    </source>
</evidence>
<evidence type="ECO:0000259" key="15">
    <source>
        <dbReference type="Pfam" id="PF01794"/>
    </source>
</evidence>
<evidence type="ECO:0000256" key="12">
    <source>
        <dbReference type="ARBA" id="ARBA00048958"/>
    </source>
</evidence>
<dbReference type="Proteomes" id="UP001374579">
    <property type="component" value="Unassembled WGS sequence"/>
</dbReference>
<feature type="transmembrane region" description="Helical" evidence="14">
    <location>
        <begin position="352"/>
        <end position="377"/>
    </location>
</feature>
<dbReference type="PANTHER" id="PTHR14239:SF0">
    <property type="entry name" value="F420-DEPENDENT NADP REDUCTASE"/>
    <property type="match status" value="1"/>
</dbReference>
<gene>
    <name evidence="17" type="ORF">V1264_010702</name>
</gene>
<dbReference type="InterPro" id="IPR013130">
    <property type="entry name" value="Fe3_Rdtase_TM_dom"/>
</dbReference>
<evidence type="ECO:0000256" key="10">
    <source>
        <dbReference type="ARBA" id="ARBA00023008"/>
    </source>
</evidence>
<comment type="subcellular location">
    <subcellularLocation>
        <location evidence="3">Endosome membrane</location>
        <topology evidence="3">Multi-pass membrane protein</topology>
    </subcellularLocation>
</comment>
<evidence type="ECO:0000256" key="8">
    <source>
        <dbReference type="ARBA" id="ARBA00022989"/>
    </source>
</evidence>
<reference evidence="17 18" key="1">
    <citation type="submission" date="2024-02" db="EMBL/GenBank/DDBJ databases">
        <title>Chromosome-scale genome assembly of the rough periwinkle Littorina saxatilis.</title>
        <authorList>
            <person name="De Jode A."/>
            <person name="Faria R."/>
            <person name="Formenti G."/>
            <person name="Sims Y."/>
            <person name="Smith T.P."/>
            <person name="Tracey A."/>
            <person name="Wood J.M.D."/>
            <person name="Zagrodzka Z.B."/>
            <person name="Johannesson K."/>
            <person name="Butlin R.K."/>
            <person name="Leder E.H."/>
        </authorList>
    </citation>
    <scope>NUCLEOTIDE SEQUENCE [LARGE SCALE GENOMIC DNA]</scope>
    <source>
        <strain evidence="17">Snail1</strain>
        <tissue evidence="17">Muscle</tissue>
    </source>
</reference>
<keyword evidence="5" id="KW-0406">Ion transport</keyword>
<feature type="transmembrane region" description="Helical" evidence="14">
    <location>
        <begin position="210"/>
        <end position="234"/>
    </location>
</feature>
<keyword evidence="5" id="KW-0813">Transport</keyword>
<dbReference type="GO" id="GO:0010008">
    <property type="term" value="C:endosome membrane"/>
    <property type="evidence" value="ECO:0007669"/>
    <property type="project" value="UniProtKB-SubCell"/>
</dbReference>
<dbReference type="GO" id="GO:0008823">
    <property type="term" value="F:cupric reductase (NADH) activity"/>
    <property type="evidence" value="ECO:0007669"/>
    <property type="project" value="TreeGrafter"/>
</dbReference>
<dbReference type="GO" id="GO:0006826">
    <property type="term" value="P:iron ion transport"/>
    <property type="evidence" value="ECO:0007669"/>
    <property type="project" value="UniProtKB-KW"/>
</dbReference>
<dbReference type="EMBL" id="JBAMIC010000024">
    <property type="protein sequence ID" value="KAK7090975.1"/>
    <property type="molecule type" value="Genomic_DNA"/>
</dbReference>
<comment type="cofactor">
    <cofactor evidence="2">
        <name>FAD</name>
        <dbReference type="ChEBI" id="CHEBI:57692"/>
    </cofactor>
</comment>
<keyword evidence="11 14" id="KW-0472">Membrane</keyword>
<dbReference type="SUPFAM" id="SSF51735">
    <property type="entry name" value="NAD(P)-binding Rossmann-fold domains"/>
    <property type="match status" value="1"/>
</dbReference>
<dbReference type="Pfam" id="PF03807">
    <property type="entry name" value="F420_oxidored"/>
    <property type="match status" value="1"/>
</dbReference>
<comment type="catalytic activity">
    <reaction evidence="13">
        <text>2 Fe(2+) + NADP(+) + H(+) = 2 Fe(3+) + NADPH</text>
        <dbReference type="Rhea" id="RHEA:71767"/>
        <dbReference type="ChEBI" id="CHEBI:15378"/>
        <dbReference type="ChEBI" id="CHEBI:29033"/>
        <dbReference type="ChEBI" id="CHEBI:29034"/>
        <dbReference type="ChEBI" id="CHEBI:57783"/>
        <dbReference type="ChEBI" id="CHEBI:58349"/>
    </reaction>
    <physiologicalReaction direction="right-to-left" evidence="13">
        <dbReference type="Rhea" id="RHEA:71769"/>
    </physiologicalReaction>
</comment>
<keyword evidence="6 14" id="KW-0812">Transmembrane</keyword>
<evidence type="ECO:0000256" key="1">
    <source>
        <dbReference type="ARBA" id="ARBA00001970"/>
    </source>
</evidence>
<feature type="transmembrane region" description="Helical" evidence="14">
    <location>
        <begin position="398"/>
        <end position="415"/>
    </location>
</feature>
<evidence type="ECO:0000256" key="13">
    <source>
        <dbReference type="ARBA" id="ARBA00049387"/>
    </source>
</evidence>
<evidence type="ECO:0000313" key="18">
    <source>
        <dbReference type="Proteomes" id="UP001374579"/>
    </source>
</evidence>
<keyword evidence="9" id="KW-0560">Oxidoreductase</keyword>
<feature type="transmembrane region" description="Helical" evidence="14">
    <location>
        <begin position="435"/>
        <end position="457"/>
    </location>
</feature>
<keyword evidence="18" id="KW-1185">Reference proteome</keyword>
<dbReference type="InterPro" id="IPR036291">
    <property type="entry name" value="NAD(P)-bd_dom_sf"/>
</dbReference>
<proteinExistence type="inferred from homology"/>
<accession>A0AAN9APY6</accession>
<organism evidence="17 18">
    <name type="scientific">Littorina saxatilis</name>
    <dbReference type="NCBI Taxonomy" id="31220"/>
    <lineage>
        <taxon>Eukaryota</taxon>
        <taxon>Metazoa</taxon>
        <taxon>Spiralia</taxon>
        <taxon>Lophotrochozoa</taxon>
        <taxon>Mollusca</taxon>
        <taxon>Gastropoda</taxon>
        <taxon>Caenogastropoda</taxon>
        <taxon>Littorinimorpha</taxon>
        <taxon>Littorinoidea</taxon>
        <taxon>Littorinidae</taxon>
        <taxon>Littorina</taxon>
    </lineage>
</organism>
<evidence type="ECO:0000256" key="5">
    <source>
        <dbReference type="ARBA" id="ARBA00022496"/>
    </source>
</evidence>
<evidence type="ECO:0000313" key="17">
    <source>
        <dbReference type="EMBL" id="KAK7090975.1"/>
    </source>
</evidence>
<evidence type="ECO:0000256" key="4">
    <source>
        <dbReference type="ARBA" id="ARBA00007729"/>
    </source>
</evidence>
<dbReference type="GO" id="GO:0005886">
    <property type="term" value="C:plasma membrane"/>
    <property type="evidence" value="ECO:0007669"/>
    <property type="project" value="TreeGrafter"/>
</dbReference>
<keyword evidence="5" id="KW-0410">Iron transport</keyword>
<dbReference type="GO" id="GO:0052851">
    <property type="term" value="F:ferric-chelate reductase (NADPH) activity"/>
    <property type="evidence" value="ECO:0007669"/>
    <property type="project" value="TreeGrafter"/>
</dbReference>
<comment type="similarity">
    <text evidence="4">Belongs to the STEAP family.</text>
</comment>
<evidence type="ECO:0000256" key="3">
    <source>
        <dbReference type="ARBA" id="ARBA00004337"/>
    </source>
</evidence>
<keyword evidence="5" id="KW-0408">Iron</keyword>
<evidence type="ECO:0000256" key="7">
    <source>
        <dbReference type="ARBA" id="ARBA00022753"/>
    </source>
</evidence>
<comment type="catalytic activity">
    <reaction evidence="12">
        <text>2 Cu(+) + NADP(+) + H(+) = 2 Cu(2+) + NADPH</text>
        <dbReference type="Rhea" id="RHEA:71771"/>
        <dbReference type="ChEBI" id="CHEBI:15378"/>
        <dbReference type="ChEBI" id="CHEBI:29036"/>
        <dbReference type="ChEBI" id="CHEBI:49552"/>
        <dbReference type="ChEBI" id="CHEBI:57783"/>
        <dbReference type="ChEBI" id="CHEBI:58349"/>
    </reaction>
    <physiologicalReaction direction="right-to-left" evidence="12">
        <dbReference type="Rhea" id="RHEA:71773"/>
    </physiologicalReaction>
</comment>
<dbReference type="InterPro" id="IPR028939">
    <property type="entry name" value="P5C_Rdtase_cat_N"/>
</dbReference>
<dbReference type="GO" id="GO:0015677">
    <property type="term" value="P:copper ion import"/>
    <property type="evidence" value="ECO:0007669"/>
    <property type="project" value="TreeGrafter"/>
</dbReference>
<dbReference type="PANTHER" id="PTHR14239">
    <property type="entry name" value="DUDULIN-RELATED"/>
    <property type="match status" value="1"/>
</dbReference>
<keyword evidence="8 14" id="KW-1133">Transmembrane helix</keyword>
<dbReference type="Gene3D" id="3.40.50.720">
    <property type="entry name" value="NAD(P)-binding Rossmann-like Domain"/>
    <property type="match status" value="1"/>
</dbReference>
<feature type="transmembrane region" description="Helical" evidence="14">
    <location>
        <begin position="298"/>
        <end position="319"/>
    </location>
</feature>
<evidence type="ECO:0000259" key="16">
    <source>
        <dbReference type="Pfam" id="PF03807"/>
    </source>
</evidence>
<keyword evidence="7" id="KW-0967">Endosome</keyword>
<dbReference type="Pfam" id="PF01794">
    <property type="entry name" value="Ferric_reduct"/>
    <property type="match status" value="1"/>
</dbReference>